<comment type="caution">
    <text evidence="11">The sequence shown here is derived from an EMBL/GenBank/DDBJ whole genome shotgun (WGS) entry which is preliminary data.</text>
</comment>
<comment type="subunit">
    <text evidence="5">Homodimer.</text>
</comment>
<dbReference type="GO" id="GO:0030170">
    <property type="term" value="F:pyridoxal phosphate binding"/>
    <property type="evidence" value="ECO:0007669"/>
    <property type="project" value="UniProtKB-UniRule"/>
</dbReference>
<keyword evidence="4 5" id="KW-0456">Lyase</keyword>
<dbReference type="RefSeq" id="WP_177270855.1">
    <property type="nucleotide sequence ID" value="NZ_JACRTA010000001.1"/>
</dbReference>
<dbReference type="PANTHER" id="PTHR43727">
    <property type="entry name" value="DIAMINOPIMELATE DECARBOXYLASE"/>
    <property type="match status" value="1"/>
</dbReference>
<feature type="modified residue" description="N6-(pyridoxal phosphate)lysine" evidence="5 7">
    <location>
        <position position="55"/>
    </location>
</feature>
<feature type="binding site" evidence="5">
    <location>
        <position position="319"/>
    </location>
    <ligand>
        <name>substrate</name>
    </ligand>
</feature>
<dbReference type="PANTHER" id="PTHR43727:SF2">
    <property type="entry name" value="GROUP IV DECARBOXYLASE"/>
    <property type="match status" value="1"/>
</dbReference>
<evidence type="ECO:0000256" key="7">
    <source>
        <dbReference type="PIRSR" id="PIRSR600183-50"/>
    </source>
</evidence>
<evidence type="ECO:0000256" key="3">
    <source>
        <dbReference type="ARBA" id="ARBA00022898"/>
    </source>
</evidence>
<feature type="domain" description="Orn/DAP/Arg decarboxylase 2 C-terminal" evidence="9">
    <location>
        <begin position="23"/>
        <end position="377"/>
    </location>
</feature>
<keyword evidence="2 5" id="KW-0210">Decarboxylase</keyword>
<evidence type="ECO:0000256" key="5">
    <source>
        <dbReference type="HAMAP-Rule" id="MF_02120"/>
    </source>
</evidence>
<accession>A0A926E4S2</accession>
<feature type="binding site" evidence="5">
    <location>
        <position position="351"/>
    </location>
    <ligand>
        <name>substrate</name>
    </ligand>
</feature>
<feature type="binding site" evidence="5">
    <location>
        <position position="238"/>
    </location>
    <ligand>
        <name>pyridoxal 5'-phosphate</name>
        <dbReference type="ChEBI" id="CHEBI:597326"/>
    </ligand>
</feature>
<evidence type="ECO:0000313" key="12">
    <source>
        <dbReference type="Proteomes" id="UP000610862"/>
    </source>
</evidence>
<dbReference type="Gene3D" id="3.20.20.10">
    <property type="entry name" value="Alanine racemase"/>
    <property type="match status" value="1"/>
</dbReference>
<dbReference type="SUPFAM" id="SSF51419">
    <property type="entry name" value="PLP-binding barrel"/>
    <property type="match status" value="1"/>
</dbReference>
<dbReference type="CDD" id="cd06828">
    <property type="entry name" value="PLPDE_III_DapDC"/>
    <property type="match status" value="1"/>
</dbReference>
<gene>
    <name evidence="5 11" type="primary">lysA</name>
    <name evidence="11" type="ORF">H8692_03275</name>
</gene>
<dbReference type="GO" id="GO:0008836">
    <property type="term" value="F:diaminopimelate decarboxylase activity"/>
    <property type="evidence" value="ECO:0007669"/>
    <property type="project" value="UniProtKB-UniRule"/>
</dbReference>
<evidence type="ECO:0000259" key="10">
    <source>
        <dbReference type="Pfam" id="PF02784"/>
    </source>
</evidence>
<dbReference type="InterPro" id="IPR022644">
    <property type="entry name" value="De-COase2_N"/>
</dbReference>
<evidence type="ECO:0000313" key="11">
    <source>
        <dbReference type="EMBL" id="MBC8567785.1"/>
    </source>
</evidence>
<dbReference type="InterPro" id="IPR002986">
    <property type="entry name" value="DAP_deCOOHase_LysA"/>
</dbReference>
<evidence type="ECO:0000259" key="9">
    <source>
        <dbReference type="Pfam" id="PF00278"/>
    </source>
</evidence>
<evidence type="ECO:0000256" key="6">
    <source>
        <dbReference type="NCBIfam" id="TIGR01048"/>
    </source>
</evidence>
<feature type="binding site" evidence="5">
    <location>
        <position position="379"/>
    </location>
    <ligand>
        <name>pyridoxal 5'-phosphate</name>
        <dbReference type="ChEBI" id="CHEBI:597326"/>
    </ligand>
</feature>
<keyword evidence="5 8" id="KW-0457">Lysine biosynthesis</keyword>
<feature type="binding site" evidence="5">
    <location>
        <position position="379"/>
    </location>
    <ligand>
        <name>substrate</name>
    </ligand>
</feature>
<evidence type="ECO:0000256" key="1">
    <source>
        <dbReference type="ARBA" id="ARBA00001933"/>
    </source>
</evidence>
<dbReference type="GO" id="GO:0009089">
    <property type="term" value="P:lysine biosynthetic process via diaminopimelate"/>
    <property type="evidence" value="ECO:0007669"/>
    <property type="project" value="UniProtKB-UniRule"/>
</dbReference>
<sequence length="420" mass="46400">METLRIGGVDCRSLADEFGTPLYVYDEAKIMKQADDAVLNFSSDKFDTEVVYASKAFSSVALFKLLAAQGIGFDVVSGGELYCAMKAGVGMDKVYFHGNNKSDQEIEMALDAGIGYFVIDNVMECNRLVGLAEKRKRSTKVLLRINPGISAHTHEYIMTSKPDSKFGIYIENKEHIYNVIDTLKESPYIRLAGFHSHIGSQIIDAESFEKALGTMIEFLAEMKRSKGLDNLELSIGGGFGIKYVAEDDPVPLGQMCANLVRYAEEALKKSGVTISKLITEPGRAMVGEAGYTIYTIGDMKKSGDKNYIFVDGGMSDNIRHALYDAEYTCVLPEKFSKEPQISYCIAGKNCESGDILIADIMLPEAETGDLLTIYSTGAYGYSMASNYNRLGRPAVVFARDGKARLIIKRETYEDQYRLEV</sequence>
<dbReference type="NCBIfam" id="TIGR01048">
    <property type="entry name" value="lysA"/>
    <property type="match status" value="1"/>
</dbReference>
<keyword evidence="12" id="KW-1185">Reference proteome</keyword>
<dbReference type="InterPro" id="IPR009006">
    <property type="entry name" value="Ala_racemase/Decarboxylase_C"/>
</dbReference>
<feature type="binding site" evidence="5">
    <location>
        <position position="323"/>
    </location>
    <ligand>
        <name>substrate</name>
    </ligand>
</feature>
<evidence type="ECO:0000256" key="8">
    <source>
        <dbReference type="RuleBase" id="RU003738"/>
    </source>
</evidence>
<dbReference type="HAMAP" id="MF_02120">
    <property type="entry name" value="LysA"/>
    <property type="match status" value="1"/>
</dbReference>
<dbReference type="Gene3D" id="2.40.37.10">
    <property type="entry name" value="Lyase, Ornithine Decarboxylase, Chain A, domain 1"/>
    <property type="match status" value="1"/>
</dbReference>
<dbReference type="Pfam" id="PF00278">
    <property type="entry name" value="Orn_DAP_Arg_deC"/>
    <property type="match status" value="1"/>
</dbReference>
<feature type="binding site" evidence="5">
    <location>
        <begin position="280"/>
        <end position="283"/>
    </location>
    <ligand>
        <name>pyridoxal 5'-phosphate</name>
        <dbReference type="ChEBI" id="CHEBI:597326"/>
    </ligand>
</feature>
<proteinExistence type="inferred from homology"/>
<keyword evidence="5" id="KW-0028">Amino-acid biosynthesis</keyword>
<comment type="function">
    <text evidence="5">Specifically catalyzes the decarboxylation of meso-diaminopimelate (meso-DAP) to L-lysine.</text>
</comment>
<evidence type="ECO:0000256" key="2">
    <source>
        <dbReference type="ARBA" id="ARBA00022793"/>
    </source>
</evidence>
<organism evidence="11 12">
    <name type="scientific">Lentihominibacter hominis</name>
    <dbReference type="NCBI Taxonomy" id="2763645"/>
    <lineage>
        <taxon>Bacteria</taxon>
        <taxon>Bacillati</taxon>
        <taxon>Bacillota</taxon>
        <taxon>Clostridia</taxon>
        <taxon>Peptostreptococcales</taxon>
        <taxon>Anaerovoracaceae</taxon>
        <taxon>Lentihominibacter</taxon>
    </lineage>
</organism>
<keyword evidence="3 5" id="KW-0663">Pyridoxal phosphate</keyword>
<dbReference type="AlphaFoldDB" id="A0A926E4S2"/>
<feature type="binding site" evidence="5">
    <location>
        <position position="283"/>
    </location>
    <ligand>
        <name>substrate</name>
    </ligand>
</feature>
<feature type="domain" description="Orn/DAP/Arg decarboxylase 2 N-terminal" evidence="10">
    <location>
        <begin position="29"/>
        <end position="286"/>
    </location>
</feature>
<comment type="catalytic activity">
    <reaction evidence="5 8">
        <text>meso-2,6-diaminopimelate + H(+) = L-lysine + CO2</text>
        <dbReference type="Rhea" id="RHEA:15101"/>
        <dbReference type="ChEBI" id="CHEBI:15378"/>
        <dbReference type="ChEBI" id="CHEBI:16526"/>
        <dbReference type="ChEBI" id="CHEBI:32551"/>
        <dbReference type="ChEBI" id="CHEBI:57791"/>
        <dbReference type="EC" id="4.1.1.20"/>
    </reaction>
</comment>
<dbReference type="FunFam" id="3.20.20.10:FF:000003">
    <property type="entry name" value="Diaminopimelate decarboxylase"/>
    <property type="match status" value="1"/>
</dbReference>
<evidence type="ECO:0000256" key="4">
    <source>
        <dbReference type="ARBA" id="ARBA00023239"/>
    </source>
</evidence>
<protein>
    <recommendedName>
        <fullName evidence="5 6">Diaminopimelate decarboxylase</fullName>
        <shortName evidence="5">DAP decarboxylase</shortName>
        <shortName evidence="5">DAPDC</shortName>
        <ecNumber evidence="5 6">4.1.1.20</ecNumber>
    </recommendedName>
</protein>
<comment type="cofactor">
    <cofactor evidence="1 5 7 8">
        <name>pyridoxal 5'-phosphate</name>
        <dbReference type="ChEBI" id="CHEBI:597326"/>
    </cofactor>
</comment>
<reference evidence="11" key="1">
    <citation type="submission" date="2020-08" db="EMBL/GenBank/DDBJ databases">
        <title>Genome public.</title>
        <authorList>
            <person name="Liu C."/>
            <person name="Sun Q."/>
        </authorList>
    </citation>
    <scope>NUCLEOTIDE SEQUENCE</scope>
    <source>
        <strain evidence="11">NSJ-24</strain>
    </source>
</reference>
<dbReference type="EMBL" id="JACRTA010000001">
    <property type="protein sequence ID" value="MBC8567785.1"/>
    <property type="molecule type" value="Genomic_DNA"/>
</dbReference>
<dbReference type="EC" id="4.1.1.20" evidence="5 6"/>
<dbReference type="Pfam" id="PF02784">
    <property type="entry name" value="Orn_Arg_deC_N"/>
    <property type="match status" value="1"/>
</dbReference>
<dbReference type="SUPFAM" id="SSF50621">
    <property type="entry name" value="Alanine racemase C-terminal domain-like"/>
    <property type="match status" value="1"/>
</dbReference>
<dbReference type="InterPro" id="IPR000183">
    <property type="entry name" value="Orn/DAP/Arg_de-COase"/>
</dbReference>
<name>A0A926E4S2_9FIRM</name>
<dbReference type="Proteomes" id="UP000610862">
    <property type="component" value="Unassembled WGS sequence"/>
</dbReference>
<dbReference type="PRINTS" id="PR01181">
    <property type="entry name" value="DAPDCRBXLASE"/>
</dbReference>
<comment type="pathway">
    <text evidence="5 8">Amino-acid biosynthesis; L-lysine biosynthesis via DAP pathway; L-lysine from DL-2,6-diaminopimelate: step 1/1.</text>
</comment>
<dbReference type="InterPro" id="IPR029066">
    <property type="entry name" value="PLP-binding_barrel"/>
</dbReference>
<dbReference type="PRINTS" id="PR01179">
    <property type="entry name" value="ODADCRBXLASE"/>
</dbReference>
<comment type="similarity">
    <text evidence="5">Belongs to the Orn/Lys/Arg decarboxylase class-II family. LysA subfamily.</text>
</comment>
<dbReference type="InterPro" id="IPR022643">
    <property type="entry name" value="De-COase2_C"/>
</dbReference>
<feature type="active site" description="Proton donor" evidence="7">
    <location>
        <position position="350"/>
    </location>
</feature>